<feature type="compositionally biased region" description="Gly residues" evidence="1">
    <location>
        <begin position="10"/>
        <end position="25"/>
    </location>
</feature>
<gene>
    <name evidence="2" type="ORF">E6C55_01025</name>
</gene>
<protein>
    <submittedName>
        <fullName evidence="2">Transporter</fullName>
    </submittedName>
</protein>
<evidence type="ECO:0000313" key="2">
    <source>
        <dbReference type="EMBL" id="THF84717.1"/>
    </source>
</evidence>
<proteinExistence type="predicted"/>
<evidence type="ECO:0000256" key="1">
    <source>
        <dbReference type="SAM" id="MobiDB-lite"/>
    </source>
</evidence>
<evidence type="ECO:0000313" key="3">
    <source>
        <dbReference type="Proteomes" id="UP000310636"/>
    </source>
</evidence>
<dbReference type="AlphaFoldDB" id="A0A4S4CAB1"/>
<dbReference type="EMBL" id="SSOB01000001">
    <property type="protein sequence ID" value="THF84717.1"/>
    <property type="molecule type" value="Genomic_DNA"/>
</dbReference>
<reference evidence="2 3" key="1">
    <citation type="submission" date="2019-04" db="EMBL/GenBank/DDBJ databases">
        <title>Cohnella sp. nov. isolated from preserved vegetables.</title>
        <authorList>
            <person name="Lin S.-Y."/>
            <person name="Hung M.-H."/>
            <person name="Young C.-C."/>
        </authorList>
    </citation>
    <scope>NUCLEOTIDE SEQUENCE [LARGE SCALE GENOMIC DNA]</scope>
    <source>
        <strain evidence="2 3">CC-MHH1044</strain>
    </source>
</reference>
<feature type="region of interest" description="Disordered" evidence="1">
    <location>
        <begin position="1"/>
        <end position="54"/>
    </location>
</feature>
<name>A0A4S4CAB1_9BACL</name>
<sequence>MPAPPSTPPFGGGGGGTSPFGGGGGTPPPPFGGGGSQQPPTAPPPLAPPPKPLASALAIDPGAIVGCLFRNTYIWPDFGPGFWFYPIFVGRTSVAGFRWTGRNWIFSGFDLGRISSFSCF</sequence>
<organism evidence="2 3">
    <name type="scientific">Cohnella fermenti</name>
    <dbReference type="NCBI Taxonomy" id="2565925"/>
    <lineage>
        <taxon>Bacteria</taxon>
        <taxon>Bacillati</taxon>
        <taxon>Bacillota</taxon>
        <taxon>Bacilli</taxon>
        <taxon>Bacillales</taxon>
        <taxon>Paenibacillaceae</taxon>
        <taxon>Cohnella</taxon>
    </lineage>
</organism>
<feature type="compositionally biased region" description="Pro residues" evidence="1">
    <location>
        <begin position="40"/>
        <end position="52"/>
    </location>
</feature>
<dbReference type="OrthoDB" id="2068061at2"/>
<comment type="caution">
    <text evidence="2">The sequence shown here is derived from an EMBL/GenBank/DDBJ whole genome shotgun (WGS) entry which is preliminary data.</text>
</comment>
<keyword evidence="3" id="KW-1185">Reference proteome</keyword>
<accession>A0A4S4CAB1</accession>
<dbReference type="Proteomes" id="UP000310636">
    <property type="component" value="Unassembled WGS sequence"/>
</dbReference>